<keyword evidence="6" id="KW-0325">Glycoprotein</keyword>
<keyword evidence="5 7" id="KW-0472">Membrane</keyword>
<feature type="transmembrane region" description="Helical" evidence="7">
    <location>
        <begin position="383"/>
        <end position="406"/>
    </location>
</feature>
<dbReference type="RefSeq" id="XP_019892575.1">
    <property type="nucleotide sequence ID" value="XM_020037016.1"/>
</dbReference>
<keyword evidence="10" id="KW-1185">Reference proteome</keyword>
<dbReference type="Proteomes" id="UP001652621">
    <property type="component" value="Unplaced"/>
</dbReference>
<keyword evidence="3 7" id="KW-0812">Transmembrane</keyword>
<proteinExistence type="inferred from homology"/>
<keyword evidence="4 7" id="KW-1133">Transmembrane helix</keyword>
<name>A0A9J7DFE6_MUSDO</name>
<dbReference type="PANTHER" id="PTHR10877:SF183">
    <property type="entry name" value="AT14535P-RELATED"/>
    <property type="match status" value="1"/>
</dbReference>
<organism evidence="10 11">
    <name type="scientific">Musca domestica</name>
    <name type="common">House fly</name>
    <dbReference type="NCBI Taxonomy" id="7370"/>
    <lineage>
        <taxon>Eukaryota</taxon>
        <taxon>Metazoa</taxon>
        <taxon>Ecdysozoa</taxon>
        <taxon>Arthropoda</taxon>
        <taxon>Hexapoda</taxon>
        <taxon>Insecta</taxon>
        <taxon>Pterygota</taxon>
        <taxon>Neoptera</taxon>
        <taxon>Endopterygota</taxon>
        <taxon>Diptera</taxon>
        <taxon>Brachycera</taxon>
        <taxon>Muscomorpha</taxon>
        <taxon>Muscoidea</taxon>
        <taxon>Muscidae</taxon>
        <taxon>Musca</taxon>
    </lineage>
</organism>
<evidence type="ECO:0000256" key="1">
    <source>
        <dbReference type="ARBA" id="ARBA00004141"/>
    </source>
</evidence>
<evidence type="ECO:0000259" key="8">
    <source>
        <dbReference type="Pfam" id="PF08016"/>
    </source>
</evidence>
<sequence length="721" mass="83722">MTNPPSKAIKYNFLLCTTVIITSLVFLTYYSGFRHESKKFAQILVTIIVVLVLRYLLMDHIEGLFVALYKSLQRQDDIKGWPNEANKTANNSLEYLKLRLVTAKAEFYLPQQHKNEAANCEYLLLTKDLWLFGRYFFLLLLMIVYSRNSYGFFNTRLMRTVFVENRLGPMGLLQMKTIEDVYAVINWTMSGSLCQGVDYRGLPVPEYGWMDYEMAKLLGVVRLKQLRVQDKSHGMKQLQLDRQNYLPQWKVSKRRLYYVQKYWRTYYPWLCETRKGVINWLPISIHKGSLYGFSAEQAGYESFLARDLKNNAKILKYLQENSWLDPYTVAVLIDFTLYNADGNMFSLISLLVEQTPFGGVIWQLEVQSVVLLTNLEQLSAGGWFLIVIYILHLMEFSNSLFSKWWWMGEGGVVGFLKSPWNCVDLVLILLNLTIAILLISRESWVKHLLITLASAHKLEYLDFRTANFFDYMATIGMGFLVSLTTIRLWKILQFASVFRLFTTTLYSAAGSLIATLIAINIFLFAMGFAAQIVNGAQTEVFSRYLKSLTSIMSFSFGFNSHTRPEDLSHGGNALGFMLYLVLMFGVAIFLINMFITLICDHFAAAAARRERDNQGSEDRLSYWQFLKMEYGNYFEFLKYFQKPAPVKSFRQGFNEKLQHLEEKNEEKSSERHENLDVIYAADMRRSEHIRNVANILKLQMEILNRELSASYLAWESDEEGM</sequence>
<feature type="transmembrane region" description="Helical" evidence="7">
    <location>
        <begin position="509"/>
        <end position="532"/>
    </location>
</feature>
<dbReference type="GO" id="GO:0005262">
    <property type="term" value="F:calcium channel activity"/>
    <property type="evidence" value="ECO:0007669"/>
    <property type="project" value="TreeGrafter"/>
</dbReference>
<evidence type="ECO:0000256" key="2">
    <source>
        <dbReference type="ARBA" id="ARBA00007200"/>
    </source>
</evidence>
<dbReference type="GeneID" id="101888832"/>
<dbReference type="GO" id="GO:0050982">
    <property type="term" value="P:detection of mechanical stimulus"/>
    <property type="evidence" value="ECO:0007669"/>
    <property type="project" value="TreeGrafter"/>
</dbReference>
<evidence type="ECO:0000256" key="5">
    <source>
        <dbReference type="ARBA" id="ARBA00023136"/>
    </source>
</evidence>
<feature type="domain" description="Polycystin" evidence="9">
    <location>
        <begin position="176"/>
        <end position="371"/>
    </location>
</feature>
<feature type="transmembrane region" description="Helical" evidence="7">
    <location>
        <begin position="573"/>
        <end position="599"/>
    </location>
</feature>
<feature type="transmembrane region" description="Helical" evidence="7">
    <location>
        <begin position="468"/>
        <end position="489"/>
    </location>
</feature>
<dbReference type="InterPro" id="IPR013122">
    <property type="entry name" value="PKD1_2_channel"/>
</dbReference>
<dbReference type="KEGG" id="mde:101888832"/>
<dbReference type="PRINTS" id="PR01433">
    <property type="entry name" value="POLYCYSTIN2"/>
</dbReference>
<comment type="similarity">
    <text evidence="2">Belongs to the polycystin family.</text>
</comment>
<feature type="domain" description="Polycystin cation channel PKD1/PKD2" evidence="8">
    <location>
        <begin position="376"/>
        <end position="604"/>
    </location>
</feature>
<dbReference type="Pfam" id="PF20519">
    <property type="entry name" value="Polycystin_dom"/>
    <property type="match status" value="1"/>
</dbReference>
<evidence type="ECO:0000256" key="7">
    <source>
        <dbReference type="SAM" id="Phobius"/>
    </source>
</evidence>
<dbReference type="PANTHER" id="PTHR10877">
    <property type="entry name" value="POLYCYSTIN FAMILY MEMBER"/>
    <property type="match status" value="1"/>
</dbReference>
<comment type="subcellular location">
    <subcellularLocation>
        <location evidence="1">Membrane</location>
        <topology evidence="1">Multi-pass membrane protein</topology>
    </subcellularLocation>
</comment>
<dbReference type="Pfam" id="PF08016">
    <property type="entry name" value="PKD_channel"/>
    <property type="match status" value="1"/>
</dbReference>
<evidence type="ECO:0000256" key="4">
    <source>
        <dbReference type="ARBA" id="ARBA00022989"/>
    </source>
</evidence>
<dbReference type="GO" id="GO:0016020">
    <property type="term" value="C:membrane"/>
    <property type="evidence" value="ECO:0007669"/>
    <property type="project" value="UniProtKB-SubCell"/>
</dbReference>
<evidence type="ECO:0000313" key="11">
    <source>
        <dbReference type="RefSeq" id="XP_019892575.1"/>
    </source>
</evidence>
<feature type="transmembrane region" description="Helical" evidence="7">
    <location>
        <begin position="418"/>
        <end position="439"/>
    </location>
</feature>
<gene>
    <name evidence="11" type="primary">LOC101888832</name>
</gene>
<accession>A0A9J7DFE6</accession>
<feature type="transmembrane region" description="Helical" evidence="7">
    <location>
        <begin position="12"/>
        <end position="33"/>
    </location>
</feature>
<reference evidence="11" key="1">
    <citation type="submission" date="2025-08" db="UniProtKB">
        <authorList>
            <consortium name="RefSeq"/>
        </authorList>
    </citation>
    <scope>IDENTIFICATION</scope>
    <source>
        <strain evidence="11">Aabys</strain>
        <tissue evidence="11">Whole body</tissue>
    </source>
</reference>
<evidence type="ECO:0000256" key="6">
    <source>
        <dbReference type="ARBA" id="ARBA00023180"/>
    </source>
</evidence>
<dbReference type="GO" id="GO:0005509">
    <property type="term" value="F:calcium ion binding"/>
    <property type="evidence" value="ECO:0007669"/>
    <property type="project" value="InterPro"/>
</dbReference>
<dbReference type="AlphaFoldDB" id="A0A9J7DFE6"/>
<dbReference type="VEuPathDB" id="VectorBase:MDOMA2_012174"/>
<dbReference type="OrthoDB" id="5322100at2759"/>
<evidence type="ECO:0000256" key="3">
    <source>
        <dbReference type="ARBA" id="ARBA00022692"/>
    </source>
</evidence>
<feature type="transmembrane region" description="Helical" evidence="7">
    <location>
        <begin position="132"/>
        <end position="150"/>
    </location>
</feature>
<dbReference type="InterPro" id="IPR046791">
    <property type="entry name" value="Polycystin_dom"/>
</dbReference>
<evidence type="ECO:0000313" key="10">
    <source>
        <dbReference type="Proteomes" id="UP001652621"/>
    </source>
</evidence>
<protein>
    <submittedName>
        <fullName evidence="11">Polycystin-2</fullName>
    </submittedName>
</protein>
<dbReference type="InterPro" id="IPR051223">
    <property type="entry name" value="Polycystin"/>
</dbReference>
<evidence type="ECO:0000259" key="9">
    <source>
        <dbReference type="Pfam" id="PF20519"/>
    </source>
</evidence>
<dbReference type="InterPro" id="IPR003915">
    <property type="entry name" value="PKD_2"/>
</dbReference>
<feature type="transmembrane region" description="Helical" evidence="7">
    <location>
        <begin position="40"/>
        <end position="57"/>
    </location>
</feature>